<dbReference type="EMBL" id="RSED01000003">
    <property type="protein sequence ID" value="RRS05517.1"/>
    <property type="molecule type" value="Genomic_DNA"/>
</dbReference>
<dbReference type="SUPFAM" id="SSF46785">
    <property type="entry name" value="Winged helix' DNA-binding domain"/>
    <property type="match status" value="1"/>
</dbReference>
<dbReference type="Gene3D" id="1.10.10.10">
    <property type="entry name" value="Winged helix-like DNA-binding domain superfamily/Winged helix DNA-binding domain"/>
    <property type="match status" value="1"/>
</dbReference>
<dbReference type="InterPro" id="IPR050950">
    <property type="entry name" value="HTH-type_LysR_regulators"/>
</dbReference>
<evidence type="ECO:0000313" key="6">
    <source>
        <dbReference type="EMBL" id="RRS05517.1"/>
    </source>
</evidence>
<dbReference type="GO" id="GO:0003677">
    <property type="term" value="F:DNA binding"/>
    <property type="evidence" value="ECO:0007669"/>
    <property type="project" value="UniProtKB-KW"/>
</dbReference>
<dbReference type="InterPro" id="IPR036388">
    <property type="entry name" value="WH-like_DNA-bd_sf"/>
</dbReference>
<dbReference type="Pfam" id="PF03466">
    <property type="entry name" value="LysR_substrate"/>
    <property type="match status" value="1"/>
</dbReference>
<dbReference type="InterPro" id="IPR005119">
    <property type="entry name" value="LysR_subst-bd"/>
</dbReference>
<dbReference type="GO" id="GO:0003700">
    <property type="term" value="F:DNA-binding transcription factor activity"/>
    <property type="evidence" value="ECO:0007669"/>
    <property type="project" value="InterPro"/>
</dbReference>
<evidence type="ECO:0000259" key="5">
    <source>
        <dbReference type="PROSITE" id="PS50931"/>
    </source>
</evidence>
<dbReference type="Gene3D" id="3.40.190.10">
    <property type="entry name" value="Periplasmic binding protein-like II"/>
    <property type="match status" value="2"/>
</dbReference>
<keyword evidence="2" id="KW-0805">Transcription regulation</keyword>
<dbReference type="CDD" id="cd05466">
    <property type="entry name" value="PBP2_LTTR_substrate"/>
    <property type="match status" value="1"/>
</dbReference>
<sequence length="301" mass="32272">MQMLGPDVSYFMAAATAGSLGRAAEQLGMTQPALTKAIQRLEARLGVGLFHRTPRGLELTDAGQGFLKRCQVASGMMEDAVQEARDIGGGHAGLLRLGMSPASAHFVLKALFPQLRQERPAAVLQLHTAFGDTLLDGLLRRELHMAVCPLPGDLPPELEAEPLYNDAFSLVCHHSHPLAAQSGPLDLAAVLQYDFAASGKHEFARQMIEGVLAHAGMPLPRVVVEANTLEALVIIVATGGLVTVLPRRALPPESIPASLVWRPVELPGVQRQIGVIRPRHTPSPMAQRATELLRQAASLDH</sequence>
<keyword evidence="7" id="KW-1185">Reference proteome</keyword>
<proteinExistence type="inferred from homology"/>
<accession>A0A3R8T6Y6</accession>
<evidence type="ECO:0000256" key="3">
    <source>
        <dbReference type="ARBA" id="ARBA00023125"/>
    </source>
</evidence>
<keyword evidence="3" id="KW-0238">DNA-binding</keyword>
<dbReference type="PROSITE" id="PS50931">
    <property type="entry name" value="HTH_LYSR"/>
    <property type="match status" value="1"/>
</dbReference>
<comment type="similarity">
    <text evidence="1">Belongs to the LysR transcriptional regulatory family.</text>
</comment>
<dbReference type="Pfam" id="PF00126">
    <property type="entry name" value="HTH_1"/>
    <property type="match status" value="1"/>
</dbReference>
<evidence type="ECO:0000256" key="2">
    <source>
        <dbReference type="ARBA" id="ARBA00023015"/>
    </source>
</evidence>
<dbReference type="SUPFAM" id="SSF53850">
    <property type="entry name" value="Periplasmic binding protein-like II"/>
    <property type="match status" value="1"/>
</dbReference>
<dbReference type="InterPro" id="IPR036390">
    <property type="entry name" value="WH_DNA-bd_sf"/>
</dbReference>
<evidence type="ECO:0000313" key="7">
    <source>
        <dbReference type="Proteomes" id="UP000269265"/>
    </source>
</evidence>
<organism evidence="6 7">
    <name type="scientific">Aquabacterium soli</name>
    <dbReference type="NCBI Taxonomy" id="2493092"/>
    <lineage>
        <taxon>Bacteria</taxon>
        <taxon>Pseudomonadati</taxon>
        <taxon>Pseudomonadota</taxon>
        <taxon>Betaproteobacteria</taxon>
        <taxon>Burkholderiales</taxon>
        <taxon>Aquabacterium</taxon>
    </lineage>
</organism>
<dbReference type="InterPro" id="IPR000847">
    <property type="entry name" value="LysR_HTH_N"/>
</dbReference>
<dbReference type="PRINTS" id="PR00039">
    <property type="entry name" value="HTHLYSR"/>
</dbReference>
<dbReference type="AlphaFoldDB" id="A0A3R8T6Y6"/>
<keyword evidence="4" id="KW-0804">Transcription</keyword>
<dbReference type="FunFam" id="1.10.10.10:FF:000001">
    <property type="entry name" value="LysR family transcriptional regulator"/>
    <property type="match status" value="1"/>
</dbReference>
<protein>
    <submittedName>
        <fullName evidence="6">LysR family transcriptional regulator</fullName>
    </submittedName>
</protein>
<comment type="caution">
    <text evidence="6">The sequence shown here is derived from an EMBL/GenBank/DDBJ whole genome shotgun (WGS) entry which is preliminary data.</text>
</comment>
<dbReference type="PANTHER" id="PTHR30419">
    <property type="entry name" value="HTH-TYPE TRANSCRIPTIONAL REGULATOR YBHD"/>
    <property type="match status" value="1"/>
</dbReference>
<dbReference type="Proteomes" id="UP000269265">
    <property type="component" value="Unassembled WGS sequence"/>
</dbReference>
<feature type="domain" description="HTH lysR-type" evidence="5">
    <location>
        <begin position="10"/>
        <end position="60"/>
    </location>
</feature>
<name>A0A3R8T6Y6_9BURK</name>
<evidence type="ECO:0000256" key="1">
    <source>
        <dbReference type="ARBA" id="ARBA00009437"/>
    </source>
</evidence>
<evidence type="ECO:0000256" key="4">
    <source>
        <dbReference type="ARBA" id="ARBA00023163"/>
    </source>
</evidence>
<reference evidence="6 7" key="1">
    <citation type="submission" date="2018-12" db="EMBL/GenBank/DDBJ databases">
        <title>The whole draft genome of Aquabacterium sp. SJQ9.</title>
        <authorList>
            <person name="Sun L."/>
            <person name="Gao X."/>
            <person name="Chen W."/>
            <person name="Huang K."/>
        </authorList>
    </citation>
    <scope>NUCLEOTIDE SEQUENCE [LARGE SCALE GENOMIC DNA]</scope>
    <source>
        <strain evidence="6 7">SJQ9</strain>
    </source>
</reference>
<gene>
    <name evidence="6" type="ORF">EIP75_04740</name>
</gene>
<dbReference type="PANTHER" id="PTHR30419:SF8">
    <property type="entry name" value="NITROGEN ASSIMILATION TRANSCRIPTIONAL ACTIVATOR-RELATED"/>
    <property type="match status" value="1"/>
</dbReference>
<dbReference type="GO" id="GO:0005829">
    <property type="term" value="C:cytosol"/>
    <property type="evidence" value="ECO:0007669"/>
    <property type="project" value="TreeGrafter"/>
</dbReference>